<protein>
    <submittedName>
        <fullName evidence="1">Uncharacterized protein</fullName>
    </submittedName>
</protein>
<gene>
    <name evidence="1" type="ORF">INT45_006970</name>
</gene>
<name>A0A8H7VGN7_9FUNG</name>
<evidence type="ECO:0000313" key="2">
    <source>
        <dbReference type="Proteomes" id="UP000646827"/>
    </source>
</evidence>
<accession>A0A8H7VGN7</accession>
<dbReference type="OrthoDB" id="2208992at2759"/>
<keyword evidence="2" id="KW-1185">Reference proteome</keyword>
<organism evidence="1 2">
    <name type="scientific">Circinella minor</name>
    <dbReference type="NCBI Taxonomy" id="1195481"/>
    <lineage>
        <taxon>Eukaryota</taxon>
        <taxon>Fungi</taxon>
        <taxon>Fungi incertae sedis</taxon>
        <taxon>Mucoromycota</taxon>
        <taxon>Mucoromycotina</taxon>
        <taxon>Mucoromycetes</taxon>
        <taxon>Mucorales</taxon>
        <taxon>Lichtheimiaceae</taxon>
        <taxon>Circinella</taxon>
    </lineage>
</organism>
<dbReference type="AlphaFoldDB" id="A0A8H7VGN7"/>
<dbReference type="EMBL" id="JAEPRB010000087">
    <property type="protein sequence ID" value="KAG2222291.1"/>
    <property type="molecule type" value="Genomic_DNA"/>
</dbReference>
<reference evidence="1 2" key="1">
    <citation type="submission" date="2020-12" db="EMBL/GenBank/DDBJ databases">
        <title>Metabolic potential, ecology and presence of endohyphal bacteria is reflected in genomic diversity of Mucoromycotina.</title>
        <authorList>
            <person name="Muszewska A."/>
            <person name="Okrasinska A."/>
            <person name="Steczkiewicz K."/>
            <person name="Drgas O."/>
            <person name="Orlowska M."/>
            <person name="Perlinska-Lenart U."/>
            <person name="Aleksandrzak-Piekarczyk T."/>
            <person name="Szatraj K."/>
            <person name="Zielenkiewicz U."/>
            <person name="Pilsyk S."/>
            <person name="Malc E."/>
            <person name="Mieczkowski P."/>
            <person name="Kruszewska J.S."/>
            <person name="Biernat P."/>
            <person name="Pawlowska J."/>
        </authorList>
    </citation>
    <scope>NUCLEOTIDE SEQUENCE [LARGE SCALE GENOMIC DNA]</scope>
    <source>
        <strain evidence="1 2">CBS 142.35</strain>
    </source>
</reference>
<evidence type="ECO:0000313" key="1">
    <source>
        <dbReference type="EMBL" id="KAG2222291.1"/>
    </source>
</evidence>
<proteinExistence type="predicted"/>
<sequence length="97" mass="10883">MSGAKIVKSLLAQNGPMTTKAIATYIPKFEQELVSKSHLKSRILTQLKNSNILEKKVHREPASLNEGVAASEKNKAEVFVWKFVNPETEAKYKDIKL</sequence>
<comment type="caution">
    <text evidence="1">The sequence shown here is derived from an EMBL/GenBank/DDBJ whole genome shotgun (WGS) entry which is preliminary data.</text>
</comment>
<dbReference type="Proteomes" id="UP000646827">
    <property type="component" value="Unassembled WGS sequence"/>
</dbReference>